<dbReference type="Proteomes" id="UP001165378">
    <property type="component" value="Unassembled WGS sequence"/>
</dbReference>
<name>A0AA41U1W0_9ACTN</name>
<accession>A0AA41U1W0</accession>
<reference evidence="1" key="1">
    <citation type="submission" date="2022-01" db="EMBL/GenBank/DDBJ databases">
        <title>Genome-Based Taxonomic Classification of the Phylum Actinobacteria.</title>
        <authorList>
            <person name="Gao Y."/>
        </authorList>
    </citation>
    <scope>NUCLEOTIDE SEQUENCE</scope>
    <source>
        <strain evidence="1">KLBMP 8922</strain>
    </source>
</reference>
<dbReference type="RefSeq" id="WP_235055817.1">
    <property type="nucleotide sequence ID" value="NZ_JAKFHA010000021.1"/>
</dbReference>
<comment type="caution">
    <text evidence="1">The sequence shown here is derived from an EMBL/GenBank/DDBJ whole genome shotgun (WGS) entry which is preliminary data.</text>
</comment>
<proteinExistence type="predicted"/>
<keyword evidence="2" id="KW-1185">Reference proteome</keyword>
<evidence type="ECO:0000313" key="1">
    <source>
        <dbReference type="EMBL" id="MCF2531148.1"/>
    </source>
</evidence>
<organism evidence="1 2">
    <name type="scientific">Yinghuangia soli</name>
    <dbReference type="NCBI Taxonomy" id="2908204"/>
    <lineage>
        <taxon>Bacteria</taxon>
        <taxon>Bacillati</taxon>
        <taxon>Actinomycetota</taxon>
        <taxon>Actinomycetes</taxon>
        <taxon>Kitasatosporales</taxon>
        <taxon>Streptomycetaceae</taxon>
        <taxon>Yinghuangia</taxon>
    </lineage>
</organism>
<sequence>MAGTPNDDLAALMDEAQYSRSALARDVRAMAAARGLTDVRCDHVDVGRWLSGMRPRGEKPELLAAALGRRLGRPLTLAEVGMSGRGGPPINLALDFAEDRTAVLRTARTLWNEDLKRTDFLRHGVVSAAMLATPMTRWLLAPPAEPAYRPGRTVKVGDRDVDAVRATTRMFEDLDHQYGGGHARTAAVQYLADHVVPLLHGAYTDGVGRRLFAVAAQFTYKTGAMAYDIGLHGLARRYFVQALNFAHASGDRALGGKALALMSHQANFLGEYQQALDFARAAKLGAAGHATPTVHAMYCAMEARALASIGDKRGCIRVMREAETSFDRGVVGENPDWIAYFDAAELHDELGHCFTGLRARADAEYHAGLSLGGLSDAYPRSRVFCRVSLATAQLHGKDVEQACATAAEGLAMAGRIESARVRSYLTAFNRELQPYACLTAVSEFRERAREAFDAA</sequence>
<protein>
    <submittedName>
        <fullName evidence="1">Transcriptional regulator</fullName>
    </submittedName>
</protein>
<dbReference type="EMBL" id="JAKFHA010000021">
    <property type="protein sequence ID" value="MCF2531148.1"/>
    <property type="molecule type" value="Genomic_DNA"/>
</dbReference>
<evidence type="ECO:0000313" key="2">
    <source>
        <dbReference type="Proteomes" id="UP001165378"/>
    </source>
</evidence>
<gene>
    <name evidence="1" type="ORF">LZ495_28570</name>
</gene>
<dbReference type="AlphaFoldDB" id="A0AA41U1W0"/>